<protein>
    <submittedName>
        <fullName evidence="1">Valyl-tRNA synthetase</fullName>
    </submittedName>
</protein>
<reference evidence="2" key="2">
    <citation type="submission" date="2016-02" db="EMBL/GenBank/DDBJ databases">
        <title>Genome sequencing of Aspergillus luchuensis NBRC 4314.</title>
        <authorList>
            <person name="Yamada O."/>
        </authorList>
    </citation>
    <scope>NUCLEOTIDE SEQUENCE [LARGE SCALE GENOMIC DNA]</scope>
    <source>
        <strain evidence="2">RIB 2604</strain>
    </source>
</reference>
<keyword evidence="1" id="KW-0436">Ligase</keyword>
<dbReference type="EMBL" id="BCWF01000021">
    <property type="protein sequence ID" value="GAT26594.1"/>
    <property type="molecule type" value="Genomic_DNA"/>
</dbReference>
<dbReference type="GO" id="GO:0004812">
    <property type="term" value="F:aminoacyl-tRNA ligase activity"/>
    <property type="evidence" value="ECO:0007669"/>
    <property type="project" value="UniProtKB-KW"/>
</dbReference>
<dbReference type="AlphaFoldDB" id="A0A146FKH2"/>
<proteinExistence type="predicted"/>
<gene>
    <name evidence="1" type="ORF">RIB2604_02102740</name>
</gene>
<reference evidence="1 2" key="1">
    <citation type="journal article" date="2016" name="DNA Res.">
        <title>Genome sequence of Aspergillus luchuensis NBRC 4314.</title>
        <authorList>
            <person name="Yamada O."/>
            <person name="Machida M."/>
            <person name="Hosoyama A."/>
            <person name="Goto M."/>
            <person name="Takahashi T."/>
            <person name="Futagami T."/>
            <person name="Yamagata Y."/>
            <person name="Takeuchi M."/>
            <person name="Kobayashi T."/>
            <person name="Koike H."/>
            <person name="Abe K."/>
            <person name="Asai K."/>
            <person name="Arita M."/>
            <person name="Fujita N."/>
            <person name="Fukuda K."/>
            <person name="Higa K."/>
            <person name="Horikawa H."/>
            <person name="Ishikawa T."/>
            <person name="Jinno K."/>
            <person name="Kato Y."/>
            <person name="Kirimura K."/>
            <person name="Mizutani O."/>
            <person name="Nakasone K."/>
            <person name="Sano M."/>
            <person name="Shiraishi Y."/>
            <person name="Tsukahara M."/>
            <person name="Gomi K."/>
        </authorList>
    </citation>
    <scope>NUCLEOTIDE SEQUENCE [LARGE SCALE GENOMIC DNA]</scope>
    <source>
        <strain evidence="1 2">RIB 2604</strain>
    </source>
</reference>
<sequence>MQVMKPWRPGHDDRGRTPFLKRSWSWKTRRESAGNMTTCHVGRIQEILGAADGPNLLDGD</sequence>
<organism evidence="1 2">
    <name type="scientific">Aspergillus kawachii</name>
    <name type="common">White koji mold</name>
    <name type="synonym">Aspergillus awamori var. kawachi</name>
    <dbReference type="NCBI Taxonomy" id="1069201"/>
    <lineage>
        <taxon>Eukaryota</taxon>
        <taxon>Fungi</taxon>
        <taxon>Dikarya</taxon>
        <taxon>Ascomycota</taxon>
        <taxon>Pezizomycotina</taxon>
        <taxon>Eurotiomycetes</taxon>
        <taxon>Eurotiomycetidae</taxon>
        <taxon>Eurotiales</taxon>
        <taxon>Aspergillaceae</taxon>
        <taxon>Aspergillus</taxon>
        <taxon>Aspergillus subgen. Circumdati</taxon>
    </lineage>
</organism>
<accession>A0A146FKH2</accession>
<name>A0A146FKH2_ASPKA</name>
<keyword evidence="1" id="KW-0030">Aminoacyl-tRNA synthetase</keyword>
<dbReference type="Proteomes" id="UP000075230">
    <property type="component" value="Unassembled WGS sequence"/>
</dbReference>
<evidence type="ECO:0000313" key="1">
    <source>
        <dbReference type="EMBL" id="GAT26594.1"/>
    </source>
</evidence>
<comment type="caution">
    <text evidence="1">The sequence shown here is derived from an EMBL/GenBank/DDBJ whole genome shotgun (WGS) entry which is preliminary data.</text>
</comment>
<evidence type="ECO:0000313" key="2">
    <source>
        <dbReference type="Proteomes" id="UP000075230"/>
    </source>
</evidence>